<name>A0ABM5K5G3_DIAVI</name>
<evidence type="ECO:0000313" key="2">
    <source>
        <dbReference type="Proteomes" id="UP001652700"/>
    </source>
</evidence>
<protein>
    <recommendedName>
        <fullName evidence="3">Retrotransposon gag domain-containing protein</fullName>
    </recommendedName>
</protein>
<reference evidence="1" key="1">
    <citation type="submission" date="2025-05" db="UniProtKB">
        <authorList>
            <consortium name="EnsemblMetazoa"/>
        </authorList>
    </citation>
    <scope>IDENTIFICATION</scope>
</reference>
<evidence type="ECO:0000313" key="1">
    <source>
        <dbReference type="EnsemblMetazoa" id="XP_050505432.1"/>
    </source>
</evidence>
<evidence type="ECO:0008006" key="3">
    <source>
        <dbReference type="Google" id="ProtNLM"/>
    </source>
</evidence>
<keyword evidence="2" id="KW-1185">Reference proteome</keyword>
<sequence length="345" mass="40356">MEYSKPPESFNVNEPQGWTKWKQKFEIFLLASGRSEAAEKIKVALLLNILGESCLDIFNTFPENKRDNFDDVISCFDNHFLPKQNICMETFKFNNIQQKEGQGIDSFLTELKKQAANCGFICEKDNCKQSYADRMIKDRMVLGVLDKQVQRHLLRETTVTLDKMQEYCRSIEVTLKHVELLNTKEETEEINAVKFKFTRNCIRCDTKHEVRKCPAYNQTCEICNRKGHFSNLCFWKNKQRNDEQPSSSNEQGKKASEVQKNVKIQETNCVETEVDGFDNNDEKIEEESIFIFEQKQDSNKASSTNKLEVFEMRCLHRMLKISWAYLGTYCEEKDILVGNWNSKKT</sequence>
<dbReference type="PANTHER" id="PTHR33198:SF20">
    <property type="entry name" value="RETROTRANSPOSON GAG DOMAIN-CONTAINING PROTEIN"/>
    <property type="match status" value="1"/>
</dbReference>
<dbReference type="PANTHER" id="PTHR33198">
    <property type="entry name" value="ANK_REP_REGION DOMAIN-CONTAINING PROTEIN-RELATED"/>
    <property type="match status" value="1"/>
</dbReference>
<dbReference type="GeneID" id="126883805"/>
<accession>A0ABM5K5G3</accession>
<dbReference type="Proteomes" id="UP001652700">
    <property type="component" value="Unplaced"/>
</dbReference>
<organism evidence="1 2">
    <name type="scientific">Diabrotica virgifera virgifera</name>
    <name type="common">western corn rootworm</name>
    <dbReference type="NCBI Taxonomy" id="50390"/>
    <lineage>
        <taxon>Eukaryota</taxon>
        <taxon>Metazoa</taxon>
        <taxon>Ecdysozoa</taxon>
        <taxon>Arthropoda</taxon>
        <taxon>Hexapoda</taxon>
        <taxon>Insecta</taxon>
        <taxon>Pterygota</taxon>
        <taxon>Neoptera</taxon>
        <taxon>Endopterygota</taxon>
        <taxon>Coleoptera</taxon>
        <taxon>Polyphaga</taxon>
        <taxon>Cucujiformia</taxon>
        <taxon>Chrysomeloidea</taxon>
        <taxon>Chrysomelidae</taxon>
        <taxon>Galerucinae</taxon>
        <taxon>Diabroticina</taxon>
        <taxon>Diabroticites</taxon>
        <taxon>Diabrotica</taxon>
    </lineage>
</organism>
<proteinExistence type="predicted"/>
<dbReference type="RefSeq" id="XP_050505432.1">
    <property type="nucleotide sequence ID" value="XM_050649475.1"/>
</dbReference>
<dbReference type="EnsemblMetazoa" id="XM_050649475.1">
    <property type="protein sequence ID" value="XP_050505432.1"/>
    <property type="gene ID" value="LOC126883805"/>
</dbReference>